<organism evidence="2 3">
    <name type="scientific">Blastomonas natatoria</name>
    <dbReference type="NCBI Taxonomy" id="34015"/>
    <lineage>
        <taxon>Bacteria</taxon>
        <taxon>Pseudomonadati</taxon>
        <taxon>Pseudomonadota</taxon>
        <taxon>Alphaproteobacteria</taxon>
        <taxon>Sphingomonadales</taxon>
        <taxon>Sphingomonadaceae</taxon>
        <taxon>Blastomonas</taxon>
    </lineage>
</organism>
<dbReference type="EMBL" id="QJJM01000001">
    <property type="protein sequence ID" value="PXW79387.1"/>
    <property type="molecule type" value="Genomic_DNA"/>
</dbReference>
<keyword evidence="3" id="KW-1185">Reference proteome</keyword>
<feature type="transmembrane region" description="Helical" evidence="1">
    <location>
        <begin position="21"/>
        <end position="42"/>
    </location>
</feature>
<evidence type="ECO:0000256" key="1">
    <source>
        <dbReference type="SAM" id="Phobius"/>
    </source>
</evidence>
<evidence type="ECO:0000313" key="3">
    <source>
        <dbReference type="Proteomes" id="UP000248014"/>
    </source>
</evidence>
<dbReference type="InterPro" id="IPR004891">
    <property type="entry name" value="Mercury-R_MerC"/>
</dbReference>
<evidence type="ECO:0000313" key="2">
    <source>
        <dbReference type="EMBL" id="PXW79387.1"/>
    </source>
</evidence>
<keyword evidence="1" id="KW-0812">Transmembrane</keyword>
<reference evidence="2 3" key="1">
    <citation type="submission" date="2018-05" db="EMBL/GenBank/DDBJ databases">
        <title>Genomic Encyclopedia of Type Strains, Phase IV (KMG-IV): sequencing the most valuable type-strain genomes for metagenomic binning, comparative biology and taxonomic classification.</title>
        <authorList>
            <person name="Goeker M."/>
        </authorList>
    </citation>
    <scope>NUCLEOTIDE SEQUENCE [LARGE SCALE GENOMIC DNA]</scope>
    <source>
        <strain evidence="2 3">DSM 3183</strain>
    </source>
</reference>
<dbReference type="GO" id="GO:0016020">
    <property type="term" value="C:membrane"/>
    <property type="evidence" value="ECO:0007669"/>
    <property type="project" value="InterPro"/>
</dbReference>
<dbReference type="GO" id="GO:0015097">
    <property type="term" value="F:mercury ion transmembrane transporter activity"/>
    <property type="evidence" value="ECO:0007669"/>
    <property type="project" value="InterPro"/>
</dbReference>
<dbReference type="Proteomes" id="UP000248014">
    <property type="component" value="Unassembled WGS sequence"/>
</dbReference>
<feature type="transmembrane region" description="Helical" evidence="1">
    <location>
        <begin position="109"/>
        <end position="128"/>
    </location>
</feature>
<dbReference type="Pfam" id="PF03203">
    <property type="entry name" value="MerC"/>
    <property type="match status" value="1"/>
</dbReference>
<feature type="transmembrane region" description="Helical" evidence="1">
    <location>
        <begin position="57"/>
        <end position="75"/>
    </location>
</feature>
<dbReference type="AlphaFoldDB" id="A0A2V3VCE4"/>
<keyword evidence="1" id="KW-0472">Membrane</keyword>
<sequence>MPDDSRDAEDSAGKTTDIAEGLAIAASLLCLAHCLILPVLLASSPAVSRALDLPFDLHLWIVLIAGPVSLWLLVSAARQQRIFVMAAGLAGLGMLVLALVLPVTETGEIAISSMGSVSLAFAHVSNWLTRHPRAYLDA</sequence>
<dbReference type="RefSeq" id="WP_110297322.1">
    <property type="nucleotide sequence ID" value="NZ_QJJM01000001.1"/>
</dbReference>
<dbReference type="OrthoDB" id="7471688at2"/>
<accession>A0A2V3VCE4</accession>
<keyword evidence="1" id="KW-1133">Transmembrane helix</keyword>
<gene>
    <name evidence="2" type="ORF">C7451_101454</name>
</gene>
<comment type="caution">
    <text evidence="2">The sequence shown here is derived from an EMBL/GenBank/DDBJ whole genome shotgun (WGS) entry which is preliminary data.</text>
</comment>
<feature type="transmembrane region" description="Helical" evidence="1">
    <location>
        <begin position="82"/>
        <end position="103"/>
    </location>
</feature>
<protein>
    <submittedName>
        <fullName evidence="2">MerC mercury resistance protein</fullName>
    </submittedName>
</protein>
<proteinExistence type="predicted"/>
<name>A0A2V3VCE4_9SPHN</name>